<dbReference type="AlphaFoldDB" id="A0A397S869"/>
<dbReference type="InterPro" id="IPR011013">
    <property type="entry name" value="Gal_mutarotase_sf_dom"/>
</dbReference>
<dbReference type="OrthoDB" id="9779408at2"/>
<name>A0A397S869_9MOLU</name>
<proteinExistence type="predicted"/>
<dbReference type="GO" id="GO:0004034">
    <property type="term" value="F:aldose 1-epimerase activity"/>
    <property type="evidence" value="ECO:0007669"/>
    <property type="project" value="TreeGrafter"/>
</dbReference>
<dbReference type="GO" id="GO:0033499">
    <property type="term" value="P:galactose catabolic process via UDP-galactose, Leloir pathway"/>
    <property type="evidence" value="ECO:0007669"/>
    <property type="project" value="TreeGrafter"/>
</dbReference>
<gene>
    <name evidence="1" type="ORF">EI71_00065</name>
</gene>
<dbReference type="GO" id="GO:0006006">
    <property type="term" value="P:glucose metabolic process"/>
    <property type="evidence" value="ECO:0007669"/>
    <property type="project" value="TreeGrafter"/>
</dbReference>
<dbReference type="EMBL" id="QXEV01000001">
    <property type="protein sequence ID" value="RIA78504.1"/>
    <property type="molecule type" value="Genomic_DNA"/>
</dbReference>
<reference evidence="1 2" key="1">
    <citation type="submission" date="2018-08" db="EMBL/GenBank/DDBJ databases">
        <title>Genomic Encyclopedia of Archaeal and Bacterial Type Strains, Phase II (KMG-II): from individual species to whole genera.</title>
        <authorList>
            <person name="Goeker M."/>
        </authorList>
    </citation>
    <scope>NUCLEOTIDE SEQUENCE [LARGE SCALE GENOMIC DNA]</scope>
    <source>
        <strain evidence="1 2">ATCC 27112</strain>
    </source>
</reference>
<dbReference type="SUPFAM" id="SSF74650">
    <property type="entry name" value="Galactose mutarotase-like"/>
    <property type="match status" value="1"/>
</dbReference>
<dbReference type="InterPro" id="IPR014718">
    <property type="entry name" value="GH-type_carb-bd"/>
</dbReference>
<evidence type="ECO:0000313" key="1">
    <source>
        <dbReference type="EMBL" id="RIA78504.1"/>
    </source>
</evidence>
<dbReference type="Pfam" id="PF01263">
    <property type="entry name" value="Aldose_epim"/>
    <property type="match status" value="1"/>
</dbReference>
<sequence>METKIIKDKDVSFITVKNDKNLEVTLCSFGASFYRIVFKGKNRIMTPINHEEFYNNEQYYGKLIGRFSGRIKDAKCEIKGISYDLPKNWNGINSLHGGPKGISFSNFDYEIKEEMESIDVIFTFIEKESYLPGDVNYKITYHIFKNKDKILLDMEANTTKETIVNITNHAYWSLSSGKRLVLDEILTLGCKYHGDLDMNLIAKSIVTAGPTMDFTKGHEIGKYINDSYLQNHTSFGYDHFFVKTNEDDTFAAKLEDKEENVTLTIHTSYPAIVVYTDNYPTKMEYENCKVENKYQAIALECQYIPNGINMDDVNKAILKPNEQYKEFISYELE</sequence>
<accession>A0A397S869</accession>
<dbReference type="Proteomes" id="UP000266506">
    <property type="component" value="Unassembled WGS sequence"/>
</dbReference>
<protein>
    <submittedName>
        <fullName evidence="1">Aldose 1-epimerase</fullName>
    </submittedName>
</protein>
<evidence type="ECO:0000313" key="2">
    <source>
        <dbReference type="Proteomes" id="UP000266506"/>
    </source>
</evidence>
<dbReference type="PANTHER" id="PTHR10091">
    <property type="entry name" value="ALDOSE-1-EPIMERASE"/>
    <property type="match status" value="1"/>
</dbReference>
<dbReference type="Gene3D" id="2.70.98.10">
    <property type="match status" value="1"/>
</dbReference>
<keyword evidence="2" id="KW-1185">Reference proteome</keyword>
<dbReference type="PANTHER" id="PTHR10091:SF0">
    <property type="entry name" value="GALACTOSE MUTAROTASE"/>
    <property type="match status" value="1"/>
</dbReference>
<dbReference type="InParanoid" id="A0A397S869"/>
<comment type="caution">
    <text evidence="1">The sequence shown here is derived from an EMBL/GenBank/DDBJ whole genome shotgun (WGS) entry which is preliminary data.</text>
</comment>
<dbReference type="GO" id="GO:0030246">
    <property type="term" value="F:carbohydrate binding"/>
    <property type="evidence" value="ECO:0007669"/>
    <property type="project" value="InterPro"/>
</dbReference>
<organism evidence="1 2">
    <name type="scientific">Anaeroplasma bactoclasticum</name>
    <dbReference type="NCBI Taxonomy" id="2088"/>
    <lineage>
        <taxon>Bacteria</taxon>
        <taxon>Bacillati</taxon>
        <taxon>Mycoplasmatota</taxon>
        <taxon>Mollicutes</taxon>
        <taxon>Anaeroplasmatales</taxon>
        <taxon>Anaeroplasmataceae</taxon>
        <taxon>Anaeroplasma</taxon>
    </lineage>
</organism>
<dbReference type="RefSeq" id="WP_119015248.1">
    <property type="nucleotide sequence ID" value="NZ_QXEV01000001.1"/>
</dbReference>
<dbReference type="InterPro" id="IPR008183">
    <property type="entry name" value="Aldose_1/G6P_1-epimerase"/>
</dbReference>